<dbReference type="InterPro" id="IPR003661">
    <property type="entry name" value="HisK_dim/P_dom"/>
</dbReference>
<evidence type="ECO:0000256" key="6">
    <source>
        <dbReference type="ARBA" id="ARBA00023012"/>
    </source>
</evidence>
<dbReference type="Gene3D" id="3.30.565.10">
    <property type="entry name" value="Histidine kinase-like ATPase, C-terminal domain"/>
    <property type="match status" value="1"/>
</dbReference>
<proteinExistence type="predicted"/>
<dbReference type="InterPro" id="IPR050736">
    <property type="entry name" value="Sensor_HK_Regulatory"/>
</dbReference>
<dbReference type="GO" id="GO:0000155">
    <property type="term" value="F:phosphorelay sensor kinase activity"/>
    <property type="evidence" value="ECO:0007669"/>
    <property type="project" value="InterPro"/>
</dbReference>
<dbReference type="EC" id="2.7.13.3" evidence="2"/>
<feature type="domain" description="Histidine kinase" evidence="8">
    <location>
        <begin position="169"/>
        <end position="386"/>
    </location>
</feature>
<comment type="catalytic activity">
    <reaction evidence="1">
        <text>ATP + protein L-histidine = ADP + protein N-phospho-L-histidine.</text>
        <dbReference type="EC" id="2.7.13.3"/>
    </reaction>
</comment>
<dbReference type="FunFam" id="3.30.565.10:FF:000006">
    <property type="entry name" value="Sensor histidine kinase WalK"/>
    <property type="match status" value="1"/>
</dbReference>
<evidence type="ECO:0000313" key="10">
    <source>
        <dbReference type="Proteomes" id="UP000199595"/>
    </source>
</evidence>
<evidence type="ECO:0000256" key="1">
    <source>
        <dbReference type="ARBA" id="ARBA00000085"/>
    </source>
</evidence>
<dbReference type="EMBL" id="FNNJ01000010">
    <property type="protein sequence ID" value="SDX85425.1"/>
    <property type="molecule type" value="Genomic_DNA"/>
</dbReference>
<feature type="coiled-coil region" evidence="7">
    <location>
        <begin position="114"/>
        <end position="162"/>
    </location>
</feature>
<evidence type="ECO:0000256" key="4">
    <source>
        <dbReference type="ARBA" id="ARBA00022679"/>
    </source>
</evidence>
<evidence type="ECO:0000256" key="2">
    <source>
        <dbReference type="ARBA" id="ARBA00012438"/>
    </source>
</evidence>
<dbReference type="SMART" id="SM00387">
    <property type="entry name" value="HATPase_c"/>
    <property type="match status" value="1"/>
</dbReference>
<keyword evidence="4" id="KW-0808">Transferase</keyword>
<organism evidence="9 10">
    <name type="scientific">Lutibacter oricola</name>
    <dbReference type="NCBI Taxonomy" id="762486"/>
    <lineage>
        <taxon>Bacteria</taxon>
        <taxon>Pseudomonadati</taxon>
        <taxon>Bacteroidota</taxon>
        <taxon>Flavobacteriia</taxon>
        <taxon>Flavobacteriales</taxon>
        <taxon>Flavobacteriaceae</taxon>
        <taxon>Lutibacter</taxon>
    </lineage>
</organism>
<dbReference type="Pfam" id="PF02518">
    <property type="entry name" value="HATPase_c"/>
    <property type="match status" value="1"/>
</dbReference>
<dbReference type="PANTHER" id="PTHR43711">
    <property type="entry name" value="TWO-COMPONENT HISTIDINE KINASE"/>
    <property type="match status" value="1"/>
</dbReference>
<dbReference type="Pfam" id="PF00512">
    <property type="entry name" value="HisKA"/>
    <property type="match status" value="1"/>
</dbReference>
<keyword evidence="3" id="KW-0597">Phosphoprotein</keyword>
<evidence type="ECO:0000256" key="5">
    <source>
        <dbReference type="ARBA" id="ARBA00022777"/>
    </source>
</evidence>
<evidence type="ECO:0000313" key="9">
    <source>
        <dbReference type="EMBL" id="SDX85425.1"/>
    </source>
</evidence>
<gene>
    <name evidence="9" type="ORF">SAMN05444411_110106</name>
</gene>
<dbReference type="Gene3D" id="1.10.287.130">
    <property type="match status" value="1"/>
</dbReference>
<keyword evidence="5 9" id="KW-0418">Kinase</keyword>
<dbReference type="Proteomes" id="UP000199595">
    <property type="component" value="Unassembled WGS sequence"/>
</dbReference>
<dbReference type="SUPFAM" id="SSF47384">
    <property type="entry name" value="Homodimeric domain of signal transducing histidine kinase"/>
    <property type="match status" value="1"/>
</dbReference>
<protein>
    <recommendedName>
        <fullName evidence="2">histidine kinase</fullName>
        <ecNumber evidence="2">2.7.13.3</ecNumber>
    </recommendedName>
</protein>
<reference evidence="9 10" key="1">
    <citation type="submission" date="2016-10" db="EMBL/GenBank/DDBJ databases">
        <authorList>
            <person name="de Groot N.N."/>
        </authorList>
    </citation>
    <scope>NUCLEOTIDE SEQUENCE [LARGE SCALE GENOMIC DNA]</scope>
    <source>
        <strain evidence="9 10">DSM 24956</strain>
    </source>
</reference>
<dbReference type="InterPro" id="IPR003594">
    <property type="entry name" value="HATPase_dom"/>
</dbReference>
<dbReference type="PROSITE" id="PS50109">
    <property type="entry name" value="HIS_KIN"/>
    <property type="match status" value="1"/>
</dbReference>
<keyword evidence="7" id="KW-0175">Coiled coil</keyword>
<dbReference type="STRING" id="762486.SAMN05444411_110106"/>
<name>A0A1H3F3D3_9FLAO</name>
<keyword evidence="10" id="KW-1185">Reference proteome</keyword>
<dbReference type="InterPro" id="IPR036890">
    <property type="entry name" value="HATPase_C_sf"/>
</dbReference>
<dbReference type="PANTHER" id="PTHR43711:SF1">
    <property type="entry name" value="HISTIDINE KINASE 1"/>
    <property type="match status" value="1"/>
</dbReference>
<evidence type="ECO:0000256" key="3">
    <source>
        <dbReference type="ARBA" id="ARBA00022553"/>
    </source>
</evidence>
<keyword evidence="6" id="KW-0902">Two-component regulatory system</keyword>
<evidence type="ECO:0000259" key="8">
    <source>
        <dbReference type="PROSITE" id="PS50109"/>
    </source>
</evidence>
<accession>A0A1H3F3D3</accession>
<dbReference type="SUPFAM" id="SSF55874">
    <property type="entry name" value="ATPase domain of HSP90 chaperone/DNA topoisomerase II/histidine kinase"/>
    <property type="match status" value="1"/>
</dbReference>
<dbReference type="InterPro" id="IPR005467">
    <property type="entry name" value="His_kinase_dom"/>
</dbReference>
<dbReference type="PRINTS" id="PR00344">
    <property type="entry name" value="BCTRLSENSOR"/>
</dbReference>
<dbReference type="InterPro" id="IPR004358">
    <property type="entry name" value="Sig_transdc_His_kin-like_C"/>
</dbReference>
<dbReference type="AlphaFoldDB" id="A0A1H3F3D3"/>
<sequence length="386" mass="43700">MQNNKIKEIILNWSDELNTSLLNSDSFCIALFNIEGTLLFANKAISAFLTEEPNASLINPSFNKLLACENSEPLIFSGFLTLGDYNSINVCIEANIYRKNDQILILGGANTTQLFEQNERMHHLNREVSNLQRKLIKEKNLLEITLKQLEEVNSKLHELNVTKDKFFSIIAHDLKSPFNSILGFSKLLADGAPYYSTDKTQKLAHSIHDSSKNTFELLENLLEWTRLQRGKIIPNFTKINVNETSLDVQLLCEPIALSKDINLEFELDSTFYVRADNQMLKTVLRNLISNALKFTYPNGNVKVIAKNLENDILFIISDTGIGIESKYLNNLFSIDCNLSNKGTADEKGTGLGLILCKEFIENQNGKIWVESEIGKGSEFKFTLPKY</sequence>
<dbReference type="RefSeq" id="WP_090125355.1">
    <property type="nucleotide sequence ID" value="NZ_FNNJ01000010.1"/>
</dbReference>
<dbReference type="InterPro" id="IPR036097">
    <property type="entry name" value="HisK_dim/P_sf"/>
</dbReference>
<dbReference type="SMART" id="SM00388">
    <property type="entry name" value="HisKA"/>
    <property type="match status" value="1"/>
</dbReference>
<dbReference type="CDD" id="cd00082">
    <property type="entry name" value="HisKA"/>
    <property type="match status" value="1"/>
</dbReference>
<evidence type="ECO:0000256" key="7">
    <source>
        <dbReference type="SAM" id="Coils"/>
    </source>
</evidence>
<dbReference type="OrthoDB" id="9781208at2"/>